<dbReference type="PROSITE" id="PS51186">
    <property type="entry name" value="GNAT"/>
    <property type="match status" value="1"/>
</dbReference>
<dbReference type="SUPFAM" id="SSF55729">
    <property type="entry name" value="Acyl-CoA N-acyltransferases (Nat)"/>
    <property type="match status" value="1"/>
</dbReference>
<dbReference type="Pfam" id="PF13673">
    <property type="entry name" value="Acetyltransf_10"/>
    <property type="match status" value="1"/>
</dbReference>
<dbReference type="AlphaFoldDB" id="A0A6C0GG94"/>
<organism evidence="2 3">
    <name type="scientific">Rhodocytophaga rosea</name>
    <dbReference type="NCBI Taxonomy" id="2704465"/>
    <lineage>
        <taxon>Bacteria</taxon>
        <taxon>Pseudomonadati</taxon>
        <taxon>Bacteroidota</taxon>
        <taxon>Cytophagia</taxon>
        <taxon>Cytophagales</taxon>
        <taxon>Rhodocytophagaceae</taxon>
        <taxon>Rhodocytophaga</taxon>
    </lineage>
</organism>
<dbReference type="GO" id="GO:0016747">
    <property type="term" value="F:acyltransferase activity, transferring groups other than amino-acyl groups"/>
    <property type="evidence" value="ECO:0007669"/>
    <property type="project" value="InterPro"/>
</dbReference>
<dbReference type="Proteomes" id="UP000480178">
    <property type="component" value="Chromosome"/>
</dbReference>
<sequence>MITVKHISLPEELKQAFSIRENVFVQEQQVPAEEEYDEFEDSSHHFLAFAGENPCGTARWRYTDKGIKLERFAVLEEYRSRKVGSALVKTVINDIRKDGRSKGKMLYLHAQLTAMPLYSKFGFQPVGDMFEECNIKHYKMVLKSE</sequence>
<dbReference type="InterPro" id="IPR016181">
    <property type="entry name" value="Acyl_CoA_acyltransferase"/>
</dbReference>
<dbReference type="KEGG" id="rhoz:GXP67_08530"/>
<feature type="domain" description="N-acetyltransferase" evidence="1">
    <location>
        <begin position="2"/>
        <end position="145"/>
    </location>
</feature>
<keyword evidence="2" id="KW-0808">Transferase</keyword>
<evidence type="ECO:0000313" key="3">
    <source>
        <dbReference type="Proteomes" id="UP000480178"/>
    </source>
</evidence>
<keyword evidence="3" id="KW-1185">Reference proteome</keyword>
<proteinExistence type="predicted"/>
<dbReference type="CDD" id="cd04301">
    <property type="entry name" value="NAT_SF"/>
    <property type="match status" value="1"/>
</dbReference>
<dbReference type="InterPro" id="IPR000182">
    <property type="entry name" value="GNAT_dom"/>
</dbReference>
<name>A0A6C0GG94_9BACT</name>
<dbReference type="EMBL" id="CP048222">
    <property type="protein sequence ID" value="QHT66700.1"/>
    <property type="molecule type" value="Genomic_DNA"/>
</dbReference>
<gene>
    <name evidence="2" type="ORF">GXP67_08530</name>
</gene>
<protein>
    <submittedName>
        <fullName evidence="2">GNAT family N-acetyltransferase</fullName>
    </submittedName>
</protein>
<evidence type="ECO:0000313" key="2">
    <source>
        <dbReference type="EMBL" id="QHT66700.1"/>
    </source>
</evidence>
<accession>A0A6C0GG94</accession>
<dbReference type="Gene3D" id="3.40.630.30">
    <property type="match status" value="1"/>
</dbReference>
<reference evidence="2 3" key="1">
    <citation type="submission" date="2020-01" db="EMBL/GenBank/DDBJ databases">
        <authorList>
            <person name="Kim M.K."/>
        </authorList>
    </citation>
    <scope>NUCLEOTIDE SEQUENCE [LARGE SCALE GENOMIC DNA]</scope>
    <source>
        <strain evidence="2 3">172606-1</strain>
    </source>
</reference>
<dbReference type="RefSeq" id="WP_162442753.1">
    <property type="nucleotide sequence ID" value="NZ_CP048222.1"/>
</dbReference>
<evidence type="ECO:0000259" key="1">
    <source>
        <dbReference type="PROSITE" id="PS51186"/>
    </source>
</evidence>